<keyword evidence="2" id="KW-1185">Reference proteome</keyword>
<name>A0ABQ3SEG9_9ACTN</name>
<evidence type="ECO:0000313" key="1">
    <source>
        <dbReference type="EMBL" id="GHI66533.1"/>
    </source>
</evidence>
<keyword evidence="1" id="KW-0413">Isomerase</keyword>
<reference evidence="2" key="1">
    <citation type="submission" date="2023-07" db="EMBL/GenBank/DDBJ databases">
        <title>Whole genome shotgun sequence of Streptomyces nojiriensis NBRC 13794.</title>
        <authorList>
            <person name="Komaki H."/>
            <person name="Tamura T."/>
        </authorList>
    </citation>
    <scope>NUCLEOTIDE SEQUENCE [LARGE SCALE GENOMIC DNA]</scope>
    <source>
        <strain evidence="2">NBRC 13794</strain>
    </source>
</reference>
<comment type="caution">
    <text evidence="1">The sequence shown here is derived from an EMBL/GenBank/DDBJ whole genome shotgun (WGS) entry which is preliminary data.</text>
</comment>
<dbReference type="InterPro" id="IPR053714">
    <property type="entry name" value="Iso_Racemase_Enz_sf"/>
</dbReference>
<accession>A0ABQ3SEG9</accession>
<sequence length="229" mass="24385">MLGLLSQYDWQAERTVRVGMLLPWANQVVETELPRLGLRHTVFHHARLVPASRTTAVDDSFWHGLRDAAGDAMDSLRHLPLDLTVLACTSAGFTGGPPLPPGVVTAFDALTDTLMAIGASRVVLATPYPQEVTDAEAAALEEAGIQVTARVCLGLADGYPEVAPDKIRTMLHQLPPGLVRAADAVVLSCTGWHTLNLLPELERDLGIPVLSSNVAMALHAARLVIGATP</sequence>
<dbReference type="InterPro" id="IPR026286">
    <property type="entry name" value="MaiA/AMDase"/>
</dbReference>
<organism evidence="1 2">
    <name type="scientific">Streptomyces nojiriensis</name>
    <dbReference type="NCBI Taxonomy" id="66374"/>
    <lineage>
        <taxon>Bacteria</taxon>
        <taxon>Bacillati</taxon>
        <taxon>Actinomycetota</taxon>
        <taxon>Actinomycetes</taxon>
        <taxon>Kitasatosporales</taxon>
        <taxon>Streptomycetaceae</taxon>
        <taxon>Streptomyces</taxon>
    </lineage>
</organism>
<evidence type="ECO:0000313" key="2">
    <source>
        <dbReference type="Proteomes" id="UP000613974"/>
    </source>
</evidence>
<dbReference type="Gene3D" id="3.40.50.12500">
    <property type="match status" value="1"/>
</dbReference>
<dbReference type="PANTHER" id="PTHR40267:SF1">
    <property type="entry name" value="BLR3294 PROTEIN"/>
    <property type="match status" value="1"/>
</dbReference>
<dbReference type="EMBL" id="BNEC01000003">
    <property type="protein sequence ID" value="GHI66533.1"/>
    <property type="molecule type" value="Genomic_DNA"/>
</dbReference>
<proteinExistence type="predicted"/>
<dbReference type="GO" id="GO:0016853">
    <property type="term" value="F:isomerase activity"/>
    <property type="evidence" value="ECO:0007669"/>
    <property type="project" value="UniProtKB-KW"/>
</dbReference>
<dbReference type="Proteomes" id="UP000613974">
    <property type="component" value="Unassembled WGS sequence"/>
</dbReference>
<protein>
    <submittedName>
        <fullName evidence="1">Maleate cis-trans isomerase</fullName>
    </submittedName>
</protein>
<dbReference type="Pfam" id="PF17645">
    <property type="entry name" value="Amdase"/>
    <property type="match status" value="1"/>
</dbReference>
<gene>
    <name evidence="1" type="ORF">Snoj_04510</name>
</gene>
<dbReference type="PANTHER" id="PTHR40267">
    <property type="entry name" value="BLR3294 PROTEIN"/>
    <property type="match status" value="1"/>
</dbReference>